<dbReference type="Proteomes" id="UP001597342">
    <property type="component" value="Unassembled WGS sequence"/>
</dbReference>
<feature type="transmembrane region" description="Helical" evidence="1">
    <location>
        <begin position="7"/>
        <end position="26"/>
    </location>
</feature>
<keyword evidence="1" id="KW-0812">Transmembrane</keyword>
<accession>A0ABW4XTJ0</accession>
<evidence type="ECO:0000313" key="2">
    <source>
        <dbReference type="EMBL" id="MFD2098856.1"/>
    </source>
</evidence>
<dbReference type="RefSeq" id="WP_379829623.1">
    <property type="nucleotide sequence ID" value="NZ_JBHUHU010000001.1"/>
</dbReference>
<keyword evidence="1" id="KW-1133">Transmembrane helix</keyword>
<proteinExistence type="predicted"/>
<comment type="caution">
    <text evidence="2">The sequence shown here is derived from an EMBL/GenBank/DDBJ whole genome shotgun (WGS) entry which is preliminary data.</text>
</comment>
<reference evidence="3" key="1">
    <citation type="journal article" date="2019" name="Int. J. Syst. Evol. Microbiol.">
        <title>The Global Catalogue of Microorganisms (GCM) 10K type strain sequencing project: providing services to taxonomists for standard genome sequencing and annotation.</title>
        <authorList>
            <consortium name="The Broad Institute Genomics Platform"/>
            <consortium name="The Broad Institute Genome Sequencing Center for Infectious Disease"/>
            <person name="Wu L."/>
            <person name="Ma J."/>
        </authorList>
    </citation>
    <scope>NUCLEOTIDE SEQUENCE [LARGE SCALE GENOMIC DNA]</scope>
    <source>
        <strain evidence="3">JCM 3389</strain>
    </source>
</reference>
<name>A0ABW4XTJ0_9FLAO</name>
<organism evidence="2 3">
    <name type="scientific">Flagellimonas iocasae</name>
    <dbReference type="NCBI Taxonomy" id="2055905"/>
    <lineage>
        <taxon>Bacteria</taxon>
        <taxon>Pseudomonadati</taxon>
        <taxon>Bacteroidota</taxon>
        <taxon>Flavobacteriia</taxon>
        <taxon>Flavobacteriales</taxon>
        <taxon>Flavobacteriaceae</taxon>
        <taxon>Flagellimonas</taxon>
    </lineage>
</organism>
<evidence type="ECO:0008006" key="4">
    <source>
        <dbReference type="Google" id="ProtNLM"/>
    </source>
</evidence>
<dbReference type="SUPFAM" id="SSF52266">
    <property type="entry name" value="SGNH hydrolase"/>
    <property type="match status" value="1"/>
</dbReference>
<keyword evidence="1" id="KW-0472">Membrane</keyword>
<keyword evidence="3" id="KW-1185">Reference proteome</keyword>
<protein>
    <recommendedName>
        <fullName evidence="4">SGNH/GDSL hydrolase family protein</fullName>
    </recommendedName>
</protein>
<gene>
    <name evidence="2" type="ORF">ACFSJE_03660</name>
</gene>
<sequence>MKSFLKRVLVFGLMFFAINYIFDFFYSMPNRKAIAKGTHKIANKWKDMHDGQEKYDILILGSSRSFTGYNPKIIDSVLGGNSYNMGTPSQDIAETYYVLKEILCYQKPKVILLDNFIESLDRNINYYPILSNASFMECDGNKYGLIIKGFGVEGLANEITPILKYKYHLKNDLTNLFKGKGKSVSEDENSWYKGFEINSTIITPKEVMSLGPIPNLTTTNVDKTKFEYYCSKIYQLAEENNAKLIALRTPYPPHRMEISRGDDVHDYYAEFYKSKNVVFIDFNYTAEPVIKNEDFSDFHHLNIFGANKVTRELCKLIAPYF</sequence>
<evidence type="ECO:0000256" key="1">
    <source>
        <dbReference type="SAM" id="Phobius"/>
    </source>
</evidence>
<dbReference type="EMBL" id="JBHUHU010000001">
    <property type="protein sequence ID" value="MFD2098856.1"/>
    <property type="molecule type" value="Genomic_DNA"/>
</dbReference>
<evidence type="ECO:0000313" key="3">
    <source>
        <dbReference type="Proteomes" id="UP001597342"/>
    </source>
</evidence>